<name>A0A087TPX2_STEMI</name>
<evidence type="ECO:0000256" key="2">
    <source>
        <dbReference type="ARBA" id="ARBA00022723"/>
    </source>
</evidence>
<feature type="non-terminal residue" evidence="5">
    <location>
        <position position="353"/>
    </location>
</feature>
<dbReference type="GO" id="GO:0000978">
    <property type="term" value="F:RNA polymerase II cis-regulatory region sequence-specific DNA binding"/>
    <property type="evidence" value="ECO:0007669"/>
    <property type="project" value="TreeGrafter"/>
</dbReference>
<keyword evidence="3" id="KW-0677">Repeat</keyword>
<evidence type="ECO:0000256" key="1">
    <source>
        <dbReference type="ARBA" id="ARBA00004123"/>
    </source>
</evidence>
<dbReference type="STRING" id="407821.A0A087TPX2"/>
<keyword evidence="4" id="KW-0862">Zinc</keyword>
<dbReference type="Proteomes" id="UP000054359">
    <property type="component" value="Unassembled WGS sequence"/>
</dbReference>
<proteinExistence type="predicted"/>
<evidence type="ECO:0000313" key="5">
    <source>
        <dbReference type="EMBL" id="KFM67161.1"/>
    </source>
</evidence>
<dbReference type="InterPro" id="IPR051968">
    <property type="entry name" value="ZnFinger_Homeobox_TR"/>
</dbReference>
<dbReference type="PANTHER" id="PTHR45891:SF3">
    <property type="entry name" value="ZINC FINGER PROTEIN 2"/>
    <property type="match status" value="1"/>
</dbReference>
<keyword evidence="6" id="KW-1185">Reference proteome</keyword>
<evidence type="ECO:0000256" key="4">
    <source>
        <dbReference type="ARBA" id="ARBA00022833"/>
    </source>
</evidence>
<dbReference type="AlphaFoldDB" id="A0A087TPX2"/>
<evidence type="ECO:0000256" key="3">
    <source>
        <dbReference type="ARBA" id="ARBA00022737"/>
    </source>
</evidence>
<dbReference type="EMBL" id="KK116233">
    <property type="protein sequence ID" value="KFM67161.1"/>
    <property type="molecule type" value="Genomic_DNA"/>
</dbReference>
<dbReference type="OrthoDB" id="6417226at2759"/>
<dbReference type="OMA" id="RNGPDVT"/>
<dbReference type="GO" id="GO:0005634">
    <property type="term" value="C:nucleus"/>
    <property type="evidence" value="ECO:0007669"/>
    <property type="project" value="UniProtKB-SubCell"/>
</dbReference>
<dbReference type="PANTHER" id="PTHR45891">
    <property type="entry name" value="ZINC FINGER HOMEOBOX PROTEIN"/>
    <property type="match status" value="1"/>
</dbReference>
<organism evidence="5 6">
    <name type="scientific">Stegodyphus mimosarum</name>
    <name type="common">African social velvet spider</name>
    <dbReference type="NCBI Taxonomy" id="407821"/>
    <lineage>
        <taxon>Eukaryota</taxon>
        <taxon>Metazoa</taxon>
        <taxon>Ecdysozoa</taxon>
        <taxon>Arthropoda</taxon>
        <taxon>Chelicerata</taxon>
        <taxon>Arachnida</taxon>
        <taxon>Araneae</taxon>
        <taxon>Araneomorphae</taxon>
        <taxon>Entelegynae</taxon>
        <taxon>Eresoidea</taxon>
        <taxon>Eresidae</taxon>
        <taxon>Stegodyphus</taxon>
    </lineage>
</organism>
<comment type="subcellular location">
    <subcellularLocation>
        <location evidence="1">Nucleus</location>
    </subcellularLocation>
</comment>
<dbReference type="GO" id="GO:0046872">
    <property type="term" value="F:metal ion binding"/>
    <property type="evidence" value="ECO:0007669"/>
    <property type="project" value="UniProtKB-KW"/>
</dbReference>
<gene>
    <name evidence="5" type="ORF">X975_05886</name>
</gene>
<accession>A0A087TPX2</accession>
<reference evidence="5 6" key="1">
    <citation type="submission" date="2013-11" db="EMBL/GenBank/DDBJ databases">
        <title>Genome sequencing of Stegodyphus mimosarum.</title>
        <authorList>
            <person name="Bechsgaard J."/>
        </authorList>
    </citation>
    <scope>NUCLEOTIDE SEQUENCE [LARGE SCALE GENOMIC DNA]</scope>
</reference>
<protein>
    <submittedName>
        <fullName evidence="5">Uncharacterized protein</fullName>
    </submittedName>
</protein>
<sequence length="353" mass="38669">MSNALAGTRTRTSHTRAECAAFIPQRHTGRRKTPPHSIYEENLQPVAQPPELVFNSKNVLKNTHMIIREVDFKTLGSPPGGMFYDSNMYSTPLSLLQLPPTALPEITQKLTQPGNTTARFSQDGKTLEDLKGVVSGNDYQQAAEAEVDVGYVCKKCQLVHPAEVLCVNHQRSSCFANKNAGDASKAILRLVQVQLECRACRERFPTLLDFKFHCNADRHVKRVHKLQRNEQMTPPNSMLPPNSMVPPNSIVPPKLPSCSTSSHFAATPVAPSMTPPRLAPPPLLLPQTGNDVTTRNGPDVTAQHLMFSSDFRNDLDSALRLGLEASSLDLPASSKAGLCFTGEASLSPETKRL</sequence>
<dbReference type="GO" id="GO:0000981">
    <property type="term" value="F:DNA-binding transcription factor activity, RNA polymerase II-specific"/>
    <property type="evidence" value="ECO:0007669"/>
    <property type="project" value="TreeGrafter"/>
</dbReference>
<evidence type="ECO:0000313" key="6">
    <source>
        <dbReference type="Proteomes" id="UP000054359"/>
    </source>
</evidence>
<keyword evidence="2" id="KW-0479">Metal-binding</keyword>